<reference evidence="1" key="1">
    <citation type="submission" date="2014-11" db="EMBL/GenBank/DDBJ databases">
        <authorList>
            <person name="Genoscope - CEA"/>
        </authorList>
    </citation>
    <scope>NUCLEOTIDE SEQUENCE</scope>
    <source>
        <strain evidence="1">IPO1609</strain>
    </source>
</reference>
<organism evidence="1 2">
    <name type="scientific">Ralstonia solanacearum IPO1609</name>
    <dbReference type="NCBI Taxonomy" id="564066"/>
    <lineage>
        <taxon>Bacteria</taxon>
        <taxon>Pseudomonadati</taxon>
        <taxon>Pseudomonadota</taxon>
        <taxon>Betaproteobacteria</taxon>
        <taxon>Burkholderiales</taxon>
        <taxon>Burkholderiaceae</taxon>
        <taxon>Ralstonia</taxon>
        <taxon>Ralstonia solanacearum species complex</taxon>
    </lineage>
</organism>
<evidence type="ECO:0000313" key="1">
    <source>
        <dbReference type="EMBL" id="CEJ16856.1"/>
    </source>
</evidence>
<accession>A0A7U7JDG5</accession>
<dbReference type="Proteomes" id="UP000053470">
    <property type="component" value="Unassembled WGS sequence"/>
</dbReference>
<dbReference type="AlphaFoldDB" id="A0A7U7JDG5"/>
<dbReference type="EMBL" id="LN651281">
    <property type="protein sequence ID" value="CEJ16856.1"/>
    <property type="molecule type" value="Genomic_DNA"/>
</dbReference>
<reference evidence="1" key="2">
    <citation type="submission" date="2022-04" db="EMBL/GenBank/DDBJ databases">
        <title>Genomic draft of R. solanacearum strain IPO1609, a phylotype IIB1/biovar 2/race 3 strain isolated from potato in Europe.</title>
        <authorList>
            <person name="Boucher C."/>
            <person name="Carrere S."/>
            <person name="Dossat C."/>
            <person name="Elbaz M."/>
            <person name="Genin S."/>
            <person name="Gouzy J."/>
            <person name="Prior P."/>
            <person name="Segurens B."/>
            <person name="Wincker P."/>
        </authorList>
    </citation>
    <scope>NUCLEOTIDE SEQUENCE</scope>
    <source>
        <strain evidence="1">IPO1609</strain>
    </source>
</reference>
<keyword evidence="2" id="KW-1185">Reference proteome</keyword>
<evidence type="ECO:0000313" key="2">
    <source>
        <dbReference type="Proteomes" id="UP000053470"/>
    </source>
</evidence>
<gene>
    <name evidence="1" type="ORF">RSIPO_03554</name>
</gene>
<sequence>MRGARSSRAEYLMRGDSDVLALPPGWIPDQWEKSIFPNGKRACTTGISSCA</sequence>
<proteinExistence type="predicted"/>
<name>A0A7U7JDG5_RALSL</name>
<protein>
    <submittedName>
        <fullName evidence="1">Transposase protein</fullName>
    </submittedName>
</protein>